<name>A0A0E9Q6U1_ANGAN</name>
<evidence type="ECO:0000313" key="1">
    <source>
        <dbReference type="EMBL" id="JAH12065.1"/>
    </source>
</evidence>
<proteinExistence type="predicted"/>
<reference evidence="1" key="1">
    <citation type="submission" date="2014-11" db="EMBL/GenBank/DDBJ databases">
        <authorList>
            <person name="Amaro Gonzalez C."/>
        </authorList>
    </citation>
    <scope>NUCLEOTIDE SEQUENCE</scope>
</reference>
<dbReference type="AlphaFoldDB" id="A0A0E9Q6U1"/>
<accession>A0A0E9Q6U1</accession>
<reference evidence="1" key="2">
    <citation type="journal article" date="2015" name="Fish Shellfish Immunol.">
        <title>Early steps in the European eel (Anguilla anguilla)-Vibrio vulnificus interaction in the gills: Role of the RtxA13 toxin.</title>
        <authorList>
            <person name="Callol A."/>
            <person name="Pajuelo D."/>
            <person name="Ebbesson L."/>
            <person name="Teles M."/>
            <person name="MacKenzie S."/>
            <person name="Amaro C."/>
        </authorList>
    </citation>
    <scope>NUCLEOTIDE SEQUENCE</scope>
</reference>
<organism evidence="1">
    <name type="scientific">Anguilla anguilla</name>
    <name type="common">European freshwater eel</name>
    <name type="synonym">Muraena anguilla</name>
    <dbReference type="NCBI Taxonomy" id="7936"/>
    <lineage>
        <taxon>Eukaryota</taxon>
        <taxon>Metazoa</taxon>
        <taxon>Chordata</taxon>
        <taxon>Craniata</taxon>
        <taxon>Vertebrata</taxon>
        <taxon>Euteleostomi</taxon>
        <taxon>Actinopterygii</taxon>
        <taxon>Neopterygii</taxon>
        <taxon>Teleostei</taxon>
        <taxon>Anguilliformes</taxon>
        <taxon>Anguillidae</taxon>
        <taxon>Anguilla</taxon>
    </lineage>
</organism>
<sequence length="35" mass="3955">MKCGRLPPTYLSQLKVGAFYSLYMYICCTFNATGI</sequence>
<dbReference type="EMBL" id="GBXM01096512">
    <property type="protein sequence ID" value="JAH12065.1"/>
    <property type="molecule type" value="Transcribed_RNA"/>
</dbReference>
<protein>
    <submittedName>
        <fullName evidence="1">Uncharacterized protein</fullName>
    </submittedName>
</protein>